<dbReference type="InterPro" id="IPR007607">
    <property type="entry name" value="BacA/B"/>
</dbReference>
<reference evidence="3 4" key="1">
    <citation type="journal article" date="2024" name="Int. J. Syst. Evol. Microbiol.">
        <title>Paenibacillus hexagrammi sp. nov., a novel bacterium isolated from the gut content of Hexagrammos agrammus.</title>
        <authorList>
            <person name="Jung H.K."/>
            <person name="Kim D.G."/>
            <person name="Zin H."/>
            <person name="Park J."/>
            <person name="Jung H."/>
            <person name="Kim Y.O."/>
            <person name="Kong H.J."/>
            <person name="Kim J.W."/>
            <person name="Kim Y.S."/>
        </authorList>
    </citation>
    <scope>NUCLEOTIDE SEQUENCE [LARGE SCALE GENOMIC DNA]</scope>
    <source>
        <strain evidence="3 4">YPD9-1</strain>
    </source>
</reference>
<keyword evidence="4" id="KW-1185">Reference proteome</keyword>
<gene>
    <name evidence="3" type="ORF">L0M14_03135</name>
</gene>
<evidence type="ECO:0000313" key="3">
    <source>
        <dbReference type="EMBL" id="UJF34241.1"/>
    </source>
</evidence>
<evidence type="ECO:0000313" key="4">
    <source>
        <dbReference type="Proteomes" id="UP001649230"/>
    </source>
</evidence>
<feature type="region of interest" description="Disordered" evidence="2">
    <location>
        <begin position="109"/>
        <end position="152"/>
    </location>
</feature>
<organism evidence="3 4">
    <name type="scientific">Paenibacillus hexagrammi</name>
    <dbReference type="NCBI Taxonomy" id="2908839"/>
    <lineage>
        <taxon>Bacteria</taxon>
        <taxon>Bacillati</taxon>
        <taxon>Bacillota</taxon>
        <taxon>Bacilli</taxon>
        <taxon>Bacillales</taxon>
        <taxon>Paenibacillaceae</taxon>
        <taxon>Paenibacillus</taxon>
    </lineage>
</organism>
<sequence length="152" mass="15646">MFKTRKSLLNPNTTDTLIGEGTLFEGCIRSEASIRIEGQIIGDVTCNGDVTIGEHGHVRSDITARDVVLAGIVHGNITTSGKLTITSTGTLLGDISAASITIEEGGVFQGTSKMERKQPSLASQGSGDPDKAAKPAPQAGESLKAPAVAISN</sequence>
<dbReference type="PANTHER" id="PTHR35024">
    <property type="entry name" value="HYPOTHETICAL CYTOSOLIC PROTEIN"/>
    <property type="match status" value="1"/>
</dbReference>
<dbReference type="EMBL" id="CP090978">
    <property type="protein sequence ID" value="UJF34241.1"/>
    <property type="molecule type" value="Genomic_DNA"/>
</dbReference>
<protein>
    <submittedName>
        <fullName evidence="3">Polymer-forming cytoskeletal protein</fullName>
    </submittedName>
</protein>
<dbReference type="RefSeq" id="WP_235120750.1">
    <property type="nucleotide sequence ID" value="NZ_CP090978.1"/>
</dbReference>
<dbReference type="PANTHER" id="PTHR35024:SF4">
    <property type="entry name" value="POLYMER-FORMING CYTOSKELETAL PROTEIN"/>
    <property type="match status" value="1"/>
</dbReference>
<evidence type="ECO:0000256" key="2">
    <source>
        <dbReference type="SAM" id="MobiDB-lite"/>
    </source>
</evidence>
<dbReference type="Proteomes" id="UP001649230">
    <property type="component" value="Chromosome"/>
</dbReference>
<proteinExistence type="inferred from homology"/>
<accession>A0ABY3SJU9</accession>
<dbReference type="Pfam" id="PF04519">
    <property type="entry name" value="Bactofilin"/>
    <property type="match status" value="1"/>
</dbReference>
<name>A0ABY3SJU9_9BACL</name>
<comment type="similarity">
    <text evidence="1">Belongs to the bactofilin family.</text>
</comment>
<evidence type="ECO:0000256" key="1">
    <source>
        <dbReference type="ARBA" id="ARBA00044755"/>
    </source>
</evidence>